<evidence type="ECO:0000256" key="4">
    <source>
        <dbReference type="ARBA" id="ARBA00023015"/>
    </source>
</evidence>
<evidence type="ECO:0000259" key="8">
    <source>
        <dbReference type="PROSITE" id="PS51740"/>
    </source>
</evidence>
<dbReference type="PROSITE" id="PS51740">
    <property type="entry name" value="SPOVT_ABRB"/>
    <property type="match status" value="2"/>
</dbReference>
<dbReference type="InterPro" id="IPR038619">
    <property type="entry name" value="MraZ_sf"/>
</dbReference>
<dbReference type="HAMAP" id="MF_01008">
    <property type="entry name" value="MraZ"/>
    <property type="match status" value="1"/>
</dbReference>
<keyword evidence="9" id="KW-0131">Cell cycle</keyword>
<dbReference type="GO" id="GO:0003700">
    <property type="term" value="F:DNA-binding transcription factor activity"/>
    <property type="evidence" value="ECO:0007669"/>
    <property type="project" value="UniProtKB-UniRule"/>
</dbReference>
<dbReference type="PANTHER" id="PTHR34701:SF1">
    <property type="entry name" value="TRANSCRIPTIONAL REGULATOR MRAZ"/>
    <property type="match status" value="1"/>
</dbReference>
<evidence type="ECO:0000313" key="9">
    <source>
        <dbReference type="EMBL" id="PIQ85414.1"/>
    </source>
</evidence>
<evidence type="ECO:0000256" key="1">
    <source>
        <dbReference type="ARBA" id="ARBA00013860"/>
    </source>
</evidence>
<dbReference type="GO" id="GO:0000976">
    <property type="term" value="F:transcription cis-regulatory region binding"/>
    <property type="evidence" value="ECO:0007669"/>
    <property type="project" value="TreeGrafter"/>
</dbReference>
<dbReference type="GO" id="GO:2000143">
    <property type="term" value="P:negative regulation of DNA-templated transcription initiation"/>
    <property type="evidence" value="ECO:0007669"/>
    <property type="project" value="TreeGrafter"/>
</dbReference>
<feature type="domain" description="SpoVT-AbrB" evidence="8">
    <location>
        <begin position="5"/>
        <end position="51"/>
    </location>
</feature>
<dbReference type="GO" id="GO:0005737">
    <property type="term" value="C:cytoplasm"/>
    <property type="evidence" value="ECO:0007669"/>
    <property type="project" value="UniProtKB-UniRule"/>
</dbReference>
<dbReference type="GO" id="GO:0009295">
    <property type="term" value="C:nucleoid"/>
    <property type="evidence" value="ECO:0007669"/>
    <property type="project" value="UniProtKB-SubCell"/>
</dbReference>
<dbReference type="InterPro" id="IPR037914">
    <property type="entry name" value="SpoVT-AbrB_sf"/>
</dbReference>
<comment type="subcellular location">
    <subcellularLocation>
        <location evidence="7">Cytoplasm</location>
        <location evidence="7">Nucleoid</location>
    </subcellularLocation>
</comment>
<comment type="caution">
    <text evidence="9">The sequence shown here is derived from an EMBL/GenBank/DDBJ whole genome shotgun (WGS) entry which is preliminary data.</text>
</comment>
<dbReference type="GO" id="GO:0051301">
    <property type="term" value="P:cell division"/>
    <property type="evidence" value="ECO:0007669"/>
    <property type="project" value="UniProtKB-KW"/>
</dbReference>
<dbReference type="AlphaFoldDB" id="A0A2H0LP09"/>
<dbReference type="CDD" id="cd16321">
    <property type="entry name" value="MraZ_C"/>
    <property type="match status" value="1"/>
</dbReference>
<evidence type="ECO:0000256" key="5">
    <source>
        <dbReference type="ARBA" id="ARBA00023125"/>
    </source>
</evidence>
<comment type="subunit">
    <text evidence="7">Forms oligomers.</text>
</comment>
<keyword evidence="6 7" id="KW-0804">Transcription</keyword>
<keyword evidence="9" id="KW-0132">Cell division</keyword>
<dbReference type="InterPro" id="IPR003444">
    <property type="entry name" value="MraZ"/>
</dbReference>
<reference evidence="9 10" key="1">
    <citation type="submission" date="2017-09" db="EMBL/GenBank/DDBJ databases">
        <title>Depth-based differentiation of microbial function through sediment-hosted aquifers and enrichment of novel symbionts in the deep terrestrial subsurface.</title>
        <authorList>
            <person name="Probst A.J."/>
            <person name="Ladd B."/>
            <person name="Jarett J.K."/>
            <person name="Geller-Mcgrath D.E."/>
            <person name="Sieber C.M."/>
            <person name="Emerson J.B."/>
            <person name="Anantharaman K."/>
            <person name="Thomas B.C."/>
            <person name="Malmstrom R."/>
            <person name="Stieglmeier M."/>
            <person name="Klingl A."/>
            <person name="Woyke T."/>
            <person name="Ryan C.M."/>
            <person name="Banfield J.F."/>
        </authorList>
    </citation>
    <scope>NUCLEOTIDE SEQUENCE [LARGE SCALE GENOMIC DNA]</scope>
    <source>
        <strain evidence="9">CG11_big_fil_rev_8_21_14_0_20_45_26</strain>
    </source>
</reference>
<feature type="domain" description="SpoVT-AbrB" evidence="8">
    <location>
        <begin position="80"/>
        <end position="123"/>
    </location>
</feature>
<evidence type="ECO:0000256" key="2">
    <source>
        <dbReference type="ARBA" id="ARBA00022490"/>
    </source>
</evidence>
<keyword evidence="2 7" id="KW-0963">Cytoplasm</keyword>
<evidence type="ECO:0000313" key="10">
    <source>
        <dbReference type="Proteomes" id="UP000230859"/>
    </source>
</evidence>
<dbReference type="InterPro" id="IPR020603">
    <property type="entry name" value="MraZ_dom"/>
</dbReference>
<protein>
    <recommendedName>
        <fullName evidence="1 7">Transcriptional regulator MraZ</fullName>
    </recommendedName>
</protein>
<comment type="similarity">
    <text evidence="7">Belongs to the MraZ family.</text>
</comment>
<dbReference type="EMBL" id="PCVY01000066">
    <property type="protein sequence ID" value="PIQ85414.1"/>
    <property type="molecule type" value="Genomic_DNA"/>
</dbReference>
<dbReference type="NCBIfam" id="TIGR00242">
    <property type="entry name" value="division/cell wall cluster transcriptional repressor MraZ"/>
    <property type="match status" value="1"/>
</dbReference>
<dbReference type="Proteomes" id="UP000230859">
    <property type="component" value="Unassembled WGS sequence"/>
</dbReference>
<dbReference type="InterPro" id="IPR035642">
    <property type="entry name" value="MraZ_N"/>
</dbReference>
<keyword evidence="4 7" id="KW-0805">Transcription regulation</keyword>
<accession>A0A2H0LP09</accession>
<dbReference type="SUPFAM" id="SSF89447">
    <property type="entry name" value="AbrB/MazE/MraZ-like"/>
    <property type="match status" value="1"/>
</dbReference>
<sequence length="152" mass="18407">MFYGEYQHAIDNKDRLIIPAKFREIFKENYAEKFFITRGLDRCLFMFPEEEWREQERKFKHIPFTRQESRKFNRLYFSGASEVICDKQGRILIPTYLKSYAEIKTDVVVIGVSDRIEIWSKEKWDTFFNDNLGSFESLAEQLIEPPQKRRDE</sequence>
<dbReference type="InterPro" id="IPR035644">
    <property type="entry name" value="MraZ_C"/>
</dbReference>
<evidence type="ECO:0000256" key="7">
    <source>
        <dbReference type="HAMAP-Rule" id="MF_01008"/>
    </source>
</evidence>
<organism evidence="9 10">
    <name type="scientific">Candidatus Abzuiibacterium crystallinum</name>
    <dbReference type="NCBI Taxonomy" id="1974748"/>
    <lineage>
        <taxon>Bacteria</taxon>
        <taxon>Pseudomonadati</taxon>
        <taxon>Candidatus Omnitrophota</taxon>
        <taxon>Candidatus Abzuiibacterium</taxon>
    </lineage>
</organism>
<evidence type="ECO:0000256" key="3">
    <source>
        <dbReference type="ARBA" id="ARBA00022737"/>
    </source>
</evidence>
<dbReference type="Gene3D" id="3.40.1550.20">
    <property type="entry name" value="Transcriptional regulator MraZ domain"/>
    <property type="match status" value="1"/>
</dbReference>
<dbReference type="PANTHER" id="PTHR34701">
    <property type="entry name" value="TRANSCRIPTIONAL REGULATOR MRAZ"/>
    <property type="match status" value="1"/>
</dbReference>
<dbReference type="CDD" id="cd16320">
    <property type="entry name" value="MraZ_N"/>
    <property type="match status" value="1"/>
</dbReference>
<keyword evidence="5 7" id="KW-0238">DNA-binding</keyword>
<dbReference type="InterPro" id="IPR007159">
    <property type="entry name" value="SpoVT-AbrB_dom"/>
</dbReference>
<name>A0A2H0LP09_9BACT</name>
<keyword evidence="3" id="KW-0677">Repeat</keyword>
<dbReference type="Pfam" id="PF02381">
    <property type="entry name" value="MraZ"/>
    <property type="match status" value="2"/>
</dbReference>
<proteinExistence type="inferred from homology"/>
<gene>
    <name evidence="7" type="primary">mraZ</name>
    <name evidence="9" type="ORF">COV74_08865</name>
</gene>
<evidence type="ECO:0000256" key="6">
    <source>
        <dbReference type="ARBA" id="ARBA00023163"/>
    </source>
</evidence>
<dbReference type="FunFam" id="3.40.1550.20:FF:000002">
    <property type="entry name" value="Transcriptional regulator MraZ"/>
    <property type="match status" value="1"/>
</dbReference>